<dbReference type="PANTHER" id="PTHR24252:SF7">
    <property type="entry name" value="HYALIN"/>
    <property type="match status" value="1"/>
</dbReference>
<organism evidence="5">
    <name type="scientific">Darwinula stevensoni</name>
    <dbReference type="NCBI Taxonomy" id="69355"/>
    <lineage>
        <taxon>Eukaryota</taxon>
        <taxon>Metazoa</taxon>
        <taxon>Ecdysozoa</taxon>
        <taxon>Arthropoda</taxon>
        <taxon>Crustacea</taxon>
        <taxon>Oligostraca</taxon>
        <taxon>Ostracoda</taxon>
        <taxon>Podocopa</taxon>
        <taxon>Podocopida</taxon>
        <taxon>Darwinulocopina</taxon>
        <taxon>Darwinuloidea</taxon>
        <taxon>Darwinulidae</taxon>
        <taxon>Darwinula</taxon>
    </lineage>
</organism>
<dbReference type="GO" id="GO:0004252">
    <property type="term" value="F:serine-type endopeptidase activity"/>
    <property type="evidence" value="ECO:0007669"/>
    <property type="project" value="InterPro"/>
</dbReference>
<dbReference type="PROSITE" id="PS00135">
    <property type="entry name" value="TRYPSIN_SER"/>
    <property type="match status" value="1"/>
</dbReference>
<dbReference type="AlphaFoldDB" id="A0A7R8XD43"/>
<dbReference type="InterPro" id="IPR009003">
    <property type="entry name" value="Peptidase_S1_PA"/>
</dbReference>
<dbReference type="PRINTS" id="PR00722">
    <property type="entry name" value="CHYMOTRYPSIN"/>
</dbReference>
<dbReference type="InterPro" id="IPR001314">
    <property type="entry name" value="Peptidase_S1A"/>
</dbReference>
<dbReference type="Gene3D" id="2.40.10.10">
    <property type="entry name" value="Trypsin-like serine proteases"/>
    <property type="match status" value="1"/>
</dbReference>
<dbReference type="InterPro" id="IPR001254">
    <property type="entry name" value="Trypsin_dom"/>
</dbReference>
<feature type="chain" id="PRO_5036402461" description="Peptidase S1 domain-containing protein" evidence="3">
    <location>
        <begin position="17"/>
        <end position="271"/>
    </location>
</feature>
<dbReference type="PROSITE" id="PS00134">
    <property type="entry name" value="TRYPSIN_HIS"/>
    <property type="match status" value="1"/>
</dbReference>
<keyword evidence="1" id="KW-1015">Disulfide bond</keyword>
<dbReference type="CDD" id="cd00190">
    <property type="entry name" value="Tryp_SPc"/>
    <property type="match status" value="1"/>
</dbReference>
<dbReference type="SMART" id="SM00020">
    <property type="entry name" value="Tryp_SPc"/>
    <property type="match status" value="1"/>
</dbReference>
<dbReference type="EMBL" id="LR900427">
    <property type="protein sequence ID" value="CAD7245639.1"/>
    <property type="molecule type" value="Genomic_DNA"/>
</dbReference>
<protein>
    <recommendedName>
        <fullName evidence="4">Peptidase S1 domain-containing protein</fullName>
    </recommendedName>
</protein>
<dbReference type="SUPFAM" id="SSF50494">
    <property type="entry name" value="Trypsin-like serine proteases"/>
    <property type="match status" value="1"/>
</dbReference>
<dbReference type="PROSITE" id="PS50240">
    <property type="entry name" value="TRYPSIN_DOM"/>
    <property type="match status" value="1"/>
</dbReference>
<keyword evidence="2" id="KW-0720">Serine protease</keyword>
<gene>
    <name evidence="5" type="ORF">DSTB1V02_LOCUS5507</name>
</gene>
<evidence type="ECO:0000256" key="2">
    <source>
        <dbReference type="RuleBase" id="RU363034"/>
    </source>
</evidence>
<evidence type="ECO:0000256" key="3">
    <source>
        <dbReference type="SAM" id="SignalP"/>
    </source>
</evidence>
<dbReference type="FunFam" id="2.40.10.10:FF:000068">
    <property type="entry name" value="transmembrane protease serine 2"/>
    <property type="match status" value="1"/>
</dbReference>
<evidence type="ECO:0000313" key="6">
    <source>
        <dbReference type="Proteomes" id="UP000677054"/>
    </source>
</evidence>
<dbReference type="EMBL" id="CAJPEV010000910">
    <property type="protein sequence ID" value="CAG0889462.1"/>
    <property type="molecule type" value="Genomic_DNA"/>
</dbReference>
<keyword evidence="2" id="KW-0378">Hydrolase</keyword>
<keyword evidence="6" id="KW-1185">Reference proteome</keyword>
<dbReference type="InterPro" id="IPR043504">
    <property type="entry name" value="Peptidase_S1_PA_chymotrypsin"/>
</dbReference>
<dbReference type="Pfam" id="PF00089">
    <property type="entry name" value="Trypsin"/>
    <property type="match status" value="1"/>
</dbReference>
<dbReference type="InterPro" id="IPR018114">
    <property type="entry name" value="TRYPSIN_HIS"/>
</dbReference>
<name>A0A7R8XD43_9CRUS</name>
<feature type="domain" description="Peptidase S1" evidence="4">
    <location>
        <begin position="34"/>
        <end position="270"/>
    </location>
</feature>
<dbReference type="InterPro" id="IPR033116">
    <property type="entry name" value="TRYPSIN_SER"/>
</dbReference>
<reference evidence="5" key="1">
    <citation type="submission" date="2020-11" db="EMBL/GenBank/DDBJ databases">
        <authorList>
            <person name="Tran Van P."/>
        </authorList>
    </citation>
    <scope>NUCLEOTIDE SEQUENCE</scope>
</reference>
<dbReference type="Proteomes" id="UP000677054">
    <property type="component" value="Unassembled WGS sequence"/>
</dbReference>
<keyword evidence="3" id="KW-0732">Signal</keyword>
<keyword evidence="2" id="KW-0645">Protease</keyword>
<accession>A0A7R8XD43</accession>
<dbReference type="PANTHER" id="PTHR24252">
    <property type="entry name" value="ACROSIN-RELATED"/>
    <property type="match status" value="1"/>
</dbReference>
<evidence type="ECO:0000313" key="5">
    <source>
        <dbReference type="EMBL" id="CAD7245639.1"/>
    </source>
</evidence>
<proteinExistence type="predicted"/>
<dbReference type="GO" id="GO:0006508">
    <property type="term" value="P:proteolysis"/>
    <property type="evidence" value="ECO:0007669"/>
    <property type="project" value="UniProtKB-KW"/>
</dbReference>
<evidence type="ECO:0000259" key="4">
    <source>
        <dbReference type="PROSITE" id="PS50240"/>
    </source>
</evidence>
<dbReference type="OrthoDB" id="10059102at2759"/>
<sequence length="271" mass="29387">MFRLFVLALVLSVGHGADVSRRGHSWIGTGHSRIVGGEVADPGQFPYQISFQYFGSHRCGGSILDELHIVTAAHCLDFINLQDTEVIAGVVDVIAEEGQRRSVIRGVQHPDWQGASGQIINDVAVLTLDAPLEFDEFVQPAVLPLDGQQPNMDPNMCIASGWGNEFFGGPTSRVLQWVAIGVIPDDECDDLWSADPQNIWPDLEICAGDRGGGQSVCQGDSGGPLYCEAEDGNRYLYGATSWGSSSCGEARPAVWAELPTFLEWILEQTRV</sequence>
<feature type="signal peptide" evidence="3">
    <location>
        <begin position="1"/>
        <end position="16"/>
    </location>
</feature>
<evidence type="ECO:0000256" key="1">
    <source>
        <dbReference type="ARBA" id="ARBA00023157"/>
    </source>
</evidence>